<keyword evidence="5" id="KW-0812">Transmembrane</keyword>
<feature type="compositionally biased region" description="Low complexity" evidence="4">
    <location>
        <begin position="203"/>
        <end position="230"/>
    </location>
</feature>
<dbReference type="GO" id="GO:0010468">
    <property type="term" value="P:regulation of gene expression"/>
    <property type="evidence" value="ECO:0007669"/>
    <property type="project" value="TreeGrafter"/>
</dbReference>
<feature type="compositionally biased region" description="Low complexity" evidence="4">
    <location>
        <begin position="237"/>
        <end position="255"/>
    </location>
</feature>
<dbReference type="Pfam" id="PF00536">
    <property type="entry name" value="SAM_1"/>
    <property type="match status" value="1"/>
</dbReference>
<dbReference type="Gene3D" id="1.10.150.50">
    <property type="entry name" value="Transcription Factor, Ets-1"/>
    <property type="match status" value="1"/>
</dbReference>
<sequence length="774" mass="87348">MSIPSPSLPMLPDVLKRLGLTSYLHALSENGFHNWETVLDITEEDLTALNFKLGHRRALQREIATFRGLPSTLALDESNASDQPALSTSALETLTRQTLTPPPREKRRYRRHPRPDSHAPKKPKTAYVNFADHLRTEPDISILSFVDIAREVGRRWQHLPPEQKRIWESYAARAMQEYEAQMDEYKRTESWRKHQAYLIGFRSQHQTPSKGSSSSTRPSQSRTTTSSSCTPHHDYSRASPSASSESPPTSLTSPATSLGMEAEVCHNALTLAFSELVSLRGEILGQGVWPYDARHLPSEQLVRKAMYAFVQGTGSLLYMWTYAQVDEILDRIYRPQQPVDAMTLAECFTVAAMGAHYDMDCFPDRIRRVLYASGTLCFNEKTARLDYLRTMRLLLATAFYALLEEHMSARYVLVAALQIARWKYPALAKETSDAAADANWRRLFRSLIFMDCWLSYTLGYASEVTSQDVALACPASSVGLTLDEQIHVQTSRIGLVAADISKALSSPEMVTRDTIQTLADQLERWRSEVPQMLSIGSLTSPNPPPMTLYQRRAILMVHIMYFGTVMLLYRQLLVATAEMQLTDGAAWDLNLSIEDAKRYRNECALAGQQVARILRLISFDGTLAKRCWLIIYWAFTACIVLLYSATAKFLEGQADTVENDLAYSKACMDMLESCRATEPIAARYLDILWPLCDTLRDIHHRMMGRAKTSIYALLQGDSNTLSPPIPVSKAEMGPISEKLSALLTDRFGRKQTLGDNSMRRVLNSDGSCSVFWWR</sequence>
<dbReference type="Pfam" id="PF00505">
    <property type="entry name" value="HMG_box"/>
    <property type="match status" value="1"/>
</dbReference>
<keyword evidence="1 3" id="KW-0238">DNA-binding</keyword>
<name>A0A9P6G446_9PLEO</name>
<dbReference type="PANTHER" id="PTHR46040:SF3">
    <property type="entry name" value="HIGH MOBILITY GROUP PROTEIN 2"/>
    <property type="match status" value="1"/>
</dbReference>
<feature type="DNA-binding region" description="HMG box" evidence="3">
    <location>
        <begin position="120"/>
        <end position="186"/>
    </location>
</feature>
<evidence type="ECO:0000313" key="7">
    <source>
        <dbReference type="EMBL" id="KAF9728747.1"/>
    </source>
</evidence>
<dbReference type="InterPro" id="IPR013761">
    <property type="entry name" value="SAM/pointed_sf"/>
</dbReference>
<dbReference type="CDD" id="cd12148">
    <property type="entry name" value="fungal_TF_MHR"/>
    <property type="match status" value="1"/>
</dbReference>
<dbReference type="InterPro" id="IPR051965">
    <property type="entry name" value="ChromReg_NeuronalGeneExpr"/>
</dbReference>
<evidence type="ECO:0000256" key="2">
    <source>
        <dbReference type="ARBA" id="ARBA00023242"/>
    </source>
</evidence>
<dbReference type="Gene3D" id="1.10.30.10">
    <property type="entry name" value="High mobility group box domain"/>
    <property type="match status" value="1"/>
</dbReference>
<keyword evidence="5" id="KW-1133">Transmembrane helix</keyword>
<keyword evidence="5" id="KW-0472">Membrane</keyword>
<dbReference type="GO" id="GO:0005634">
    <property type="term" value="C:nucleus"/>
    <property type="evidence" value="ECO:0007669"/>
    <property type="project" value="UniProtKB-UniRule"/>
</dbReference>
<dbReference type="InterPro" id="IPR009071">
    <property type="entry name" value="HMG_box_dom"/>
</dbReference>
<dbReference type="PROSITE" id="PS50118">
    <property type="entry name" value="HMG_BOX_2"/>
    <property type="match status" value="1"/>
</dbReference>
<feature type="domain" description="HMG box" evidence="6">
    <location>
        <begin position="120"/>
        <end position="186"/>
    </location>
</feature>
<reference evidence="7" key="1">
    <citation type="journal article" date="2020" name="Mol. Plant Microbe Interact.">
        <title>Genome Sequence of the Biocontrol Agent Coniothyrium minitans strain Conio (IMI 134523).</title>
        <authorList>
            <person name="Patel D."/>
            <person name="Shittu T.A."/>
            <person name="Baroncelli R."/>
            <person name="Muthumeenakshi S."/>
            <person name="Osborne T.H."/>
            <person name="Janganan T.K."/>
            <person name="Sreenivasaprasad S."/>
        </authorList>
    </citation>
    <scope>NUCLEOTIDE SEQUENCE</scope>
    <source>
        <strain evidence="7">Conio</strain>
    </source>
</reference>
<dbReference type="InterPro" id="IPR001660">
    <property type="entry name" value="SAM"/>
</dbReference>
<keyword evidence="8" id="KW-1185">Reference proteome</keyword>
<organism evidence="7 8">
    <name type="scientific">Paraphaeosphaeria minitans</name>
    <dbReference type="NCBI Taxonomy" id="565426"/>
    <lineage>
        <taxon>Eukaryota</taxon>
        <taxon>Fungi</taxon>
        <taxon>Dikarya</taxon>
        <taxon>Ascomycota</taxon>
        <taxon>Pezizomycotina</taxon>
        <taxon>Dothideomycetes</taxon>
        <taxon>Pleosporomycetidae</taxon>
        <taxon>Pleosporales</taxon>
        <taxon>Massarineae</taxon>
        <taxon>Didymosphaeriaceae</taxon>
        <taxon>Paraphaeosphaeria</taxon>
    </lineage>
</organism>
<feature type="compositionally biased region" description="Polar residues" evidence="4">
    <location>
        <begin position="78"/>
        <end position="90"/>
    </location>
</feature>
<gene>
    <name evidence="7" type="ORF">PMIN01_13127</name>
</gene>
<feature type="region of interest" description="Disordered" evidence="4">
    <location>
        <begin position="77"/>
        <end position="125"/>
    </location>
</feature>
<dbReference type="GO" id="GO:0003677">
    <property type="term" value="F:DNA binding"/>
    <property type="evidence" value="ECO:0007669"/>
    <property type="project" value="UniProtKB-UniRule"/>
</dbReference>
<dbReference type="OrthoDB" id="1919336at2759"/>
<protein>
    <submittedName>
        <fullName evidence="7">Hmg box protein</fullName>
    </submittedName>
</protein>
<proteinExistence type="predicted"/>
<evidence type="ECO:0000313" key="8">
    <source>
        <dbReference type="Proteomes" id="UP000756921"/>
    </source>
</evidence>
<feature type="transmembrane region" description="Helical" evidence="5">
    <location>
        <begin position="553"/>
        <end position="569"/>
    </location>
</feature>
<dbReference type="SUPFAM" id="SSF47095">
    <property type="entry name" value="HMG-box"/>
    <property type="match status" value="1"/>
</dbReference>
<dbReference type="SUPFAM" id="SSF47769">
    <property type="entry name" value="SAM/Pointed domain"/>
    <property type="match status" value="1"/>
</dbReference>
<dbReference type="PANTHER" id="PTHR46040">
    <property type="entry name" value="HIGH MOBILITY GROUP PROTEIN 2"/>
    <property type="match status" value="1"/>
</dbReference>
<accession>A0A9P6G446</accession>
<keyword evidence="2 3" id="KW-0539">Nucleus</keyword>
<dbReference type="AlphaFoldDB" id="A0A9P6G446"/>
<evidence type="ECO:0000259" key="6">
    <source>
        <dbReference type="PROSITE" id="PS50118"/>
    </source>
</evidence>
<evidence type="ECO:0000256" key="1">
    <source>
        <dbReference type="ARBA" id="ARBA00023125"/>
    </source>
</evidence>
<feature type="region of interest" description="Disordered" evidence="4">
    <location>
        <begin position="202"/>
        <end position="255"/>
    </location>
</feature>
<dbReference type="Proteomes" id="UP000756921">
    <property type="component" value="Unassembled WGS sequence"/>
</dbReference>
<comment type="caution">
    <text evidence="7">The sequence shown here is derived from an EMBL/GenBank/DDBJ whole genome shotgun (WGS) entry which is preliminary data.</text>
</comment>
<dbReference type="EMBL" id="WJXW01000018">
    <property type="protein sequence ID" value="KAF9728747.1"/>
    <property type="molecule type" value="Genomic_DNA"/>
</dbReference>
<dbReference type="InterPro" id="IPR036910">
    <property type="entry name" value="HMG_box_dom_sf"/>
</dbReference>
<evidence type="ECO:0000256" key="3">
    <source>
        <dbReference type="PROSITE-ProRule" id="PRU00267"/>
    </source>
</evidence>
<dbReference type="SMART" id="SM00398">
    <property type="entry name" value="HMG"/>
    <property type="match status" value="1"/>
</dbReference>
<feature type="transmembrane region" description="Helical" evidence="5">
    <location>
        <begin position="627"/>
        <end position="645"/>
    </location>
</feature>
<evidence type="ECO:0000256" key="5">
    <source>
        <dbReference type="SAM" id="Phobius"/>
    </source>
</evidence>
<dbReference type="SMART" id="SM00454">
    <property type="entry name" value="SAM"/>
    <property type="match status" value="1"/>
</dbReference>
<evidence type="ECO:0000256" key="4">
    <source>
        <dbReference type="SAM" id="MobiDB-lite"/>
    </source>
</evidence>